<feature type="compositionally biased region" description="Low complexity" evidence="1">
    <location>
        <begin position="49"/>
        <end position="66"/>
    </location>
</feature>
<dbReference type="OrthoDB" id="6932651at2759"/>
<organism evidence="3 4">
    <name type="scientific">Brenthis ino</name>
    <name type="common">lesser marbled fritillary</name>
    <dbReference type="NCBI Taxonomy" id="405034"/>
    <lineage>
        <taxon>Eukaryota</taxon>
        <taxon>Metazoa</taxon>
        <taxon>Ecdysozoa</taxon>
        <taxon>Arthropoda</taxon>
        <taxon>Hexapoda</taxon>
        <taxon>Insecta</taxon>
        <taxon>Pterygota</taxon>
        <taxon>Neoptera</taxon>
        <taxon>Endopterygota</taxon>
        <taxon>Lepidoptera</taxon>
        <taxon>Glossata</taxon>
        <taxon>Ditrysia</taxon>
        <taxon>Papilionoidea</taxon>
        <taxon>Nymphalidae</taxon>
        <taxon>Heliconiinae</taxon>
        <taxon>Argynnini</taxon>
        <taxon>Brenthis</taxon>
    </lineage>
</organism>
<gene>
    <name evidence="3" type="ORF">BINO364_LOCUS1047</name>
</gene>
<reference evidence="3" key="1">
    <citation type="submission" date="2021-12" db="EMBL/GenBank/DDBJ databases">
        <authorList>
            <person name="Martin H S."/>
        </authorList>
    </citation>
    <scope>NUCLEOTIDE SEQUENCE</scope>
</reference>
<feature type="signal peptide" evidence="2">
    <location>
        <begin position="1"/>
        <end position="17"/>
    </location>
</feature>
<dbReference type="AlphaFoldDB" id="A0A8J9V741"/>
<evidence type="ECO:0000256" key="1">
    <source>
        <dbReference type="SAM" id="MobiDB-lite"/>
    </source>
</evidence>
<evidence type="ECO:0000313" key="3">
    <source>
        <dbReference type="EMBL" id="CAH0713950.1"/>
    </source>
</evidence>
<name>A0A8J9V741_9NEOP</name>
<dbReference type="Proteomes" id="UP000838878">
    <property type="component" value="Chromosome 1"/>
</dbReference>
<proteinExistence type="predicted"/>
<feature type="region of interest" description="Disordered" evidence="1">
    <location>
        <begin position="47"/>
        <end position="66"/>
    </location>
</feature>
<feature type="non-terminal residue" evidence="3">
    <location>
        <position position="222"/>
    </location>
</feature>
<dbReference type="EMBL" id="OV170221">
    <property type="protein sequence ID" value="CAH0713950.1"/>
    <property type="molecule type" value="Genomic_DNA"/>
</dbReference>
<keyword evidence="2" id="KW-0732">Signal</keyword>
<sequence length="222" mass="24957">MLKLSILYALSIALCCATPSCHELHQSQLASLNDRMTQMINSLYTSPISAKTQPPSTPQSSSNATPSDYTYDTSYYHYPYVAPQVIYVSPPMPYLPPTPNIPLAPTKAPSYYPHIPEYPELPKPTWSHYYDQYPSPPATYPSAPVPYPSSPQLAPPASPYPPPPSPYLPSPIPTPYPHYSYSWDNYPEYPKPVYPPPPPVYPPVPSYPSFYPRQPDMPPYYV</sequence>
<evidence type="ECO:0000313" key="4">
    <source>
        <dbReference type="Proteomes" id="UP000838878"/>
    </source>
</evidence>
<evidence type="ECO:0000256" key="2">
    <source>
        <dbReference type="SAM" id="SignalP"/>
    </source>
</evidence>
<keyword evidence="4" id="KW-1185">Reference proteome</keyword>
<feature type="chain" id="PRO_5035460434" evidence="2">
    <location>
        <begin position="18"/>
        <end position="222"/>
    </location>
</feature>
<protein>
    <submittedName>
        <fullName evidence="3">Uncharacterized protein</fullName>
    </submittedName>
</protein>
<accession>A0A8J9V741</accession>